<feature type="region of interest" description="Disordered" evidence="1">
    <location>
        <begin position="43"/>
        <end position="77"/>
    </location>
</feature>
<feature type="compositionally biased region" description="Polar residues" evidence="1">
    <location>
        <begin position="59"/>
        <end position="70"/>
    </location>
</feature>
<evidence type="ECO:0000256" key="1">
    <source>
        <dbReference type="SAM" id="MobiDB-lite"/>
    </source>
</evidence>
<gene>
    <name evidence="2" type="ORF">M422DRAFT_275628</name>
</gene>
<dbReference type="Proteomes" id="UP000054279">
    <property type="component" value="Unassembled WGS sequence"/>
</dbReference>
<dbReference type="EMBL" id="KN837599">
    <property type="protein sequence ID" value="KIJ23730.1"/>
    <property type="molecule type" value="Genomic_DNA"/>
</dbReference>
<evidence type="ECO:0000313" key="3">
    <source>
        <dbReference type="Proteomes" id="UP000054279"/>
    </source>
</evidence>
<accession>A0A0C9UES1</accession>
<proteinExistence type="predicted"/>
<reference evidence="2 3" key="1">
    <citation type="submission" date="2014-06" db="EMBL/GenBank/DDBJ databases">
        <title>Evolutionary Origins and Diversification of the Mycorrhizal Mutualists.</title>
        <authorList>
            <consortium name="DOE Joint Genome Institute"/>
            <consortium name="Mycorrhizal Genomics Consortium"/>
            <person name="Kohler A."/>
            <person name="Kuo A."/>
            <person name="Nagy L.G."/>
            <person name="Floudas D."/>
            <person name="Copeland A."/>
            <person name="Barry K.W."/>
            <person name="Cichocki N."/>
            <person name="Veneault-Fourrey C."/>
            <person name="LaButti K."/>
            <person name="Lindquist E.A."/>
            <person name="Lipzen A."/>
            <person name="Lundell T."/>
            <person name="Morin E."/>
            <person name="Murat C."/>
            <person name="Riley R."/>
            <person name="Ohm R."/>
            <person name="Sun H."/>
            <person name="Tunlid A."/>
            <person name="Henrissat B."/>
            <person name="Grigoriev I.V."/>
            <person name="Hibbett D.S."/>
            <person name="Martin F."/>
        </authorList>
    </citation>
    <scope>NUCLEOTIDE SEQUENCE [LARGE SCALE GENOMIC DNA]</scope>
    <source>
        <strain evidence="2 3">SS14</strain>
    </source>
</reference>
<protein>
    <submittedName>
        <fullName evidence="2">Uncharacterized protein</fullName>
    </submittedName>
</protein>
<evidence type="ECO:0000313" key="2">
    <source>
        <dbReference type="EMBL" id="KIJ23730.1"/>
    </source>
</evidence>
<dbReference type="AlphaFoldDB" id="A0A0C9UES1"/>
<keyword evidence="3" id="KW-1185">Reference proteome</keyword>
<dbReference type="HOGENOM" id="CLU_2905630_0_0_1"/>
<sequence length="77" mass="8430">MNSLPVNADAVQRFELKHRIPDHILGIAELEIWPLPVVTIPTPSPPGPTPVTPLHSSERSQGYESLTVYTPSPPLII</sequence>
<name>A0A0C9UES1_SPHS4</name>
<organism evidence="2 3">
    <name type="scientific">Sphaerobolus stellatus (strain SS14)</name>
    <dbReference type="NCBI Taxonomy" id="990650"/>
    <lineage>
        <taxon>Eukaryota</taxon>
        <taxon>Fungi</taxon>
        <taxon>Dikarya</taxon>
        <taxon>Basidiomycota</taxon>
        <taxon>Agaricomycotina</taxon>
        <taxon>Agaricomycetes</taxon>
        <taxon>Phallomycetidae</taxon>
        <taxon>Geastrales</taxon>
        <taxon>Sphaerobolaceae</taxon>
        <taxon>Sphaerobolus</taxon>
    </lineage>
</organism>